<proteinExistence type="predicted"/>
<dbReference type="Proteomes" id="UP001175271">
    <property type="component" value="Unassembled WGS sequence"/>
</dbReference>
<sequence length="116" mass="13321">MFTAGRKFALALGDITNTGKAQNSKKRFASTTQKQMKFVFVQSGRVNKKVFKAPVALKPKKFHKNIAPKQKVPLHERLSIPRQSTPMERKRLPLHKRLSAAPPKNKPNKKKFNRFK</sequence>
<keyword evidence="3" id="KW-1185">Reference proteome</keyword>
<accession>A0AA39HR37</accession>
<dbReference type="EMBL" id="JAUCMV010000003">
    <property type="protein sequence ID" value="KAK0409314.1"/>
    <property type="molecule type" value="Genomic_DNA"/>
</dbReference>
<evidence type="ECO:0000256" key="1">
    <source>
        <dbReference type="SAM" id="MobiDB-lite"/>
    </source>
</evidence>
<organism evidence="2 3">
    <name type="scientific">Steinernema hermaphroditum</name>
    <dbReference type="NCBI Taxonomy" id="289476"/>
    <lineage>
        <taxon>Eukaryota</taxon>
        <taxon>Metazoa</taxon>
        <taxon>Ecdysozoa</taxon>
        <taxon>Nematoda</taxon>
        <taxon>Chromadorea</taxon>
        <taxon>Rhabditida</taxon>
        <taxon>Tylenchina</taxon>
        <taxon>Panagrolaimomorpha</taxon>
        <taxon>Strongyloidoidea</taxon>
        <taxon>Steinernematidae</taxon>
        <taxon>Steinernema</taxon>
    </lineage>
</organism>
<evidence type="ECO:0000313" key="2">
    <source>
        <dbReference type="EMBL" id="KAK0409314.1"/>
    </source>
</evidence>
<feature type="region of interest" description="Disordered" evidence="1">
    <location>
        <begin position="72"/>
        <end position="116"/>
    </location>
</feature>
<evidence type="ECO:0000313" key="3">
    <source>
        <dbReference type="Proteomes" id="UP001175271"/>
    </source>
</evidence>
<feature type="compositionally biased region" description="Basic residues" evidence="1">
    <location>
        <begin position="106"/>
        <end position="116"/>
    </location>
</feature>
<comment type="caution">
    <text evidence="2">The sequence shown here is derived from an EMBL/GenBank/DDBJ whole genome shotgun (WGS) entry which is preliminary data.</text>
</comment>
<name>A0AA39HR37_9BILA</name>
<gene>
    <name evidence="2" type="ORF">QR680_004470</name>
</gene>
<dbReference type="AlphaFoldDB" id="A0AA39HR37"/>
<protein>
    <submittedName>
        <fullName evidence="2">Uncharacterized protein</fullName>
    </submittedName>
</protein>
<reference evidence="2" key="1">
    <citation type="submission" date="2023-06" db="EMBL/GenBank/DDBJ databases">
        <title>Genomic analysis of the entomopathogenic nematode Steinernema hermaphroditum.</title>
        <authorList>
            <person name="Schwarz E.M."/>
            <person name="Heppert J.K."/>
            <person name="Baniya A."/>
            <person name="Schwartz H.T."/>
            <person name="Tan C.-H."/>
            <person name="Antoshechkin I."/>
            <person name="Sternberg P.W."/>
            <person name="Goodrich-Blair H."/>
            <person name="Dillman A.R."/>
        </authorList>
    </citation>
    <scope>NUCLEOTIDE SEQUENCE</scope>
    <source>
        <strain evidence="2">PS9179</strain>
        <tissue evidence="2">Whole animal</tissue>
    </source>
</reference>